<comment type="caution">
    <text evidence="6">The sequence shown here is derived from an EMBL/GenBank/DDBJ whole genome shotgun (WGS) entry which is preliminary data.</text>
</comment>
<keyword evidence="6" id="KW-0378">Hydrolase</keyword>
<dbReference type="SUPFAM" id="SSF52540">
    <property type="entry name" value="P-loop containing nucleoside triphosphate hydrolases"/>
    <property type="match status" value="1"/>
</dbReference>
<sequence length="293" mass="32026">MNPALRLSETSPPVVPAPVTLPDNRQRHAAGMAASGSPLLRLRDIHLRFGGIKALQQISFDVHPGEVRAIIGPNGAGKSSLLNVINGVYQPQQGRIAFDGQDLPRMRPALAARLGIARTFQNLALFSGMSVLDNIMAGRNLHMRCGLLAQALRAGPALREEVAHRKVVEGLIDFLQIQAWRKVPVGRLPYGLQKRVDLGRALAMNPKLLLLDEPMAGMNLEEKEDMSRFILEAREEFGTTIVLIEHDMGVVMDLSDRVVVLDYGRQIADDTPDAVRADPEVIRAYLGSATVEG</sequence>
<dbReference type="AlphaFoldDB" id="A0A1J5Q6X0"/>
<keyword evidence="1" id="KW-0813">Transport</keyword>
<evidence type="ECO:0000256" key="3">
    <source>
        <dbReference type="ARBA" id="ARBA00022840"/>
    </source>
</evidence>
<name>A0A1J5Q6X0_9ZZZZ</name>
<accession>A0A1J5Q6X0</accession>
<evidence type="ECO:0000259" key="5">
    <source>
        <dbReference type="PROSITE" id="PS50893"/>
    </source>
</evidence>
<dbReference type="CDD" id="cd03219">
    <property type="entry name" value="ABC_Mj1267_LivG_branched"/>
    <property type="match status" value="1"/>
</dbReference>
<dbReference type="InterPro" id="IPR032823">
    <property type="entry name" value="BCA_ABC_TP_C"/>
</dbReference>
<feature type="domain" description="ABC transporter" evidence="5">
    <location>
        <begin position="40"/>
        <end position="288"/>
    </location>
</feature>
<dbReference type="SMART" id="SM00382">
    <property type="entry name" value="AAA"/>
    <property type="match status" value="1"/>
</dbReference>
<dbReference type="GO" id="GO:0005886">
    <property type="term" value="C:plasma membrane"/>
    <property type="evidence" value="ECO:0007669"/>
    <property type="project" value="TreeGrafter"/>
</dbReference>
<keyword evidence="3 6" id="KW-0067">ATP-binding</keyword>
<dbReference type="GO" id="GO:0005524">
    <property type="term" value="F:ATP binding"/>
    <property type="evidence" value="ECO:0007669"/>
    <property type="project" value="UniProtKB-KW"/>
</dbReference>
<gene>
    <name evidence="6" type="primary">cysA_14</name>
    <name evidence="6" type="ORF">GALL_451620</name>
</gene>
<dbReference type="GO" id="GO:0016887">
    <property type="term" value="F:ATP hydrolysis activity"/>
    <property type="evidence" value="ECO:0007669"/>
    <property type="project" value="InterPro"/>
</dbReference>
<dbReference type="InterPro" id="IPR051120">
    <property type="entry name" value="ABC_AA/LPS_Transport"/>
</dbReference>
<evidence type="ECO:0000256" key="4">
    <source>
        <dbReference type="SAM" id="MobiDB-lite"/>
    </source>
</evidence>
<dbReference type="InterPro" id="IPR003593">
    <property type="entry name" value="AAA+_ATPase"/>
</dbReference>
<dbReference type="EMBL" id="MLJW01002960">
    <property type="protein sequence ID" value="OIQ73203.1"/>
    <property type="molecule type" value="Genomic_DNA"/>
</dbReference>
<dbReference type="Pfam" id="PF12399">
    <property type="entry name" value="BCA_ABC_TP_C"/>
    <property type="match status" value="1"/>
</dbReference>
<dbReference type="FunFam" id="3.40.50.300:FF:000421">
    <property type="entry name" value="Branched-chain amino acid ABC transporter ATP-binding protein"/>
    <property type="match status" value="1"/>
</dbReference>
<keyword evidence="2" id="KW-0547">Nucleotide-binding</keyword>
<protein>
    <submittedName>
        <fullName evidence="6">Sulfate/thiosulfate import ATP-binding protein CysA</fullName>
        <ecNumber evidence="6">3.6.3.25</ecNumber>
    </submittedName>
</protein>
<evidence type="ECO:0000256" key="2">
    <source>
        <dbReference type="ARBA" id="ARBA00022741"/>
    </source>
</evidence>
<evidence type="ECO:0000256" key="1">
    <source>
        <dbReference type="ARBA" id="ARBA00022448"/>
    </source>
</evidence>
<dbReference type="InterPro" id="IPR003439">
    <property type="entry name" value="ABC_transporter-like_ATP-bd"/>
</dbReference>
<dbReference type="PROSITE" id="PS50893">
    <property type="entry name" value="ABC_TRANSPORTER_2"/>
    <property type="match status" value="1"/>
</dbReference>
<organism evidence="6">
    <name type="scientific">mine drainage metagenome</name>
    <dbReference type="NCBI Taxonomy" id="410659"/>
    <lineage>
        <taxon>unclassified sequences</taxon>
        <taxon>metagenomes</taxon>
        <taxon>ecological metagenomes</taxon>
    </lineage>
</organism>
<proteinExistence type="predicted"/>
<dbReference type="Pfam" id="PF00005">
    <property type="entry name" value="ABC_tran"/>
    <property type="match status" value="1"/>
</dbReference>
<dbReference type="PANTHER" id="PTHR45772">
    <property type="entry name" value="CONSERVED COMPONENT OF ABC TRANSPORTER FOR NATURAL AMINO ACIDS-RELATED"/>
    <property type="match status" value="1"/>
</dbReference>
<dbReference type="EC" id="3.6.3.25" evidence="6"/>
<dbReference type="Gene3D" id="3.40.50.300">
    <property type="entry name" value="P-loop containing nucleotide triphosphate hydrolases"/>
    <property type="match status" value="1"/>
</dbReference>
<dbReference type="PANTHER" id="PTHR45772:SF1">
    <property type="entry name" value="ABC TRANSPORTER ATP-BINDING PROTEIN"/>
    <property type="match status" value="1"/>
</dbReference>
<feature type="region of interest" description="Disordered" evidence="4">
    <location>
        <begin position="1"/>
        <end position="22"/>
    </location>
</feature>
<evidence type="ECO:0000313" key="6">
    <source>
        <dbReference type="EMBL" id="OIQ73203.1"/>
    </source>
</evidence>
<dbReference type="InterPro" id="IPR027417">
    <property type="entry name" value="P-loop_NTPase"/>
</dbReference>
<reference evidence="6" key="1">
    <citation type="submission" date="2016-10" db="EMBL/GenBank/DDBJ databases">
        <title>Sequence of Gallionella enrichment culture.</title>
        <authorList>
            <person name="Poehlein A."/>
            <person name="Muehling M."/>
            <person name="Daniel R."/>
        </authorList>
    </citation>
    <scope>NUCLEOTIDE SEQUENCE</scope>
</reference>